<evidence type="ECO:0000259" key="3">
    <source>
        <dbReference type="Pfam" id="PF24244"/>
    </source>
</evidence>
<dbReference type="EMBL" id="QAPG01000077">
    <property type="protein sequence ID" value="TDZ32523.1"/>
    <property type="molecule type" value="Genomic_DNA"/>
</dbReference>
<organism evidence="4 5">
    <name type="scientific">Colletotrichum spinosum</name>
    <dbReference type="NCBI Taxonomy" id="1347390"/>
    <lineage>
        <taxon>Eukaryota</taxon>
        <taxon>Fungi</taxon>
        <taxon>Dikarya</taxon>
        <taxon>Ascomycota</taxon>
        <taxon>Pezizomycotina</taxon>
        <taxon>Sordariomycetes</taxon>
        <taxon>Hypocreomycetidae</taxon>
        <taxon>Glomerellales</taxon>
        <taxon>Glomerellaceae</taxon>
        <taxon>Colletotrichum</taxon>
        <taxon>Colletotrichum orbiculare species complex</taxon>
    </lineage>
</organism>
<evidence type="ECO:0000256" key="1">
    <source>
        <dbReference type="SAM" id="MobiDB-lite"/>
    </source>
</evidence>
<dbReference type="Proteomes" id="UP000295083">
    <property type="component" value="Unassembled WGS sequence"/>
</dbReference>
<feature type="compositionally biased region" description="Basic and acidic residues" evidence="1">
    <location>
        <begin position="299"/>
        <end position="309"/>
    </location>
</feature>
<evidence type="ECO:0000313" key="5">
    <source>
        <dbReference type="Proteomes" id="UP000295083"/>
    </source>
</evidence>
<feature type="compositionally biased region" description="Gly residues" evidence="1">
    <location>
        <begin position="273"/>
        <end position="287"/>
    </location>
</feature>
<evidence type="ECO:0000313" key="4">
    <source>
        <dbReference type="EMBL" id="TDZ32523.1"/>
    </source>
</evidence>
<protein>
    <submittedName>
        <fullName evidence="4">INO80 complex subunit 3</fullName>
    </submittedName>
</protein>
<dbReference type="AlphaFoldDB" id="A0A4R8QF28"/>
<dbReference type="GO" id="GO:0006338">
    <property type="term" value="P:chromatin remodeling"/>
    <property type="evidence" value="ECO:0007669"/>
    <property type="project" value="InterPro"/>
</dbReference>
<accession>A0A4R8QF28</accession>
<dbReference type="InterPro" id="IPR055449">
    <property type="entry name" value="Iec3-like_M"/>
</dbReference>
<dbReference type="InterPro" id="IPR032742">
    <property type="entry name" value="Iec3_N"/>
</dbReference>
<feature type="domain" description="INO80 complex subunit 3 N-terminal" evidence="2">
    <location>
        <begin position="35"/>
        <end position="103"/>
    </location>
</feature>
<feature type="region of interest" description="Disordered" evidence="1">
    <location>
        <begin position="1"/>
        <end position="34"/>
    </location>
</feature>
<dbReference type="Pfam" id="PF14612">
    <property type="entry name" value="Ino80_Iec3"/>
    <property type="match status" value="1"/>
</dbReference>
<reference evidence="4 5" key="1">
    <citation type="submission" date="2018-11" db="EMBL/GenBank/DDBJ databases">
        <title>Genome sequence and assembly of Colletotrichum spinosum.</title>
        <authorList>
            <person name="Gan P."/>
            <person name="Shirasu K."/>
        </authorList>
    </citation>
    <scope>NUCLEOTIDE SEQUENCE [LARGE SCALE GENOMIC DNA]</scope>
    <source>
        <strain evidence="4 5">CBS 515.97</strain>
    </source>
</reference>
<dbReference type="GO" id="GO:0031011">
    <property type="term" value="C:Ino80 complex"/>
    <property type="evidence" value="ECO:0007669"/>
    <property type="project" value="InterPro"/>
</dbReference>
<gene>
    <name evidence="4" type="primary">iec3</name>
    <name evidence="4" type="ORF">C8035_v011821</name>
</gene>
<feature type="region of interest" description="Disordered" evidence="1">
    <location>
        <begin position="248"/>
        <end position="403"/>
    </location>
</feature>
<evidence type="ECO:0000259" key="2">
    <source>
        <dbReference type="Pfam" id="PF14612"/>
    </source>
</evidence>
<comment type="caution">
    <text evidence="4">The sequence shown here is derived from an EMBL/GenBank/DDBJ whole genome shotgun (WGS) entry which is preliminary data.</text>
</comment>
<proteinExistence type="predicted"/>
<name>A0A4R8QF28_9PEZI</name>
<dbReference type="Pfam" id="PF24244">
    <property type="entry name" value="Iec3-like_M"/>
    <property type="match status" value="1"/>
</dbReference>
<feature type="domain" description="INO80 complex subunit 3-like middle region" evidence="3">
    <location>
        <begin position="132"/>
        <end position="246"/>
    </location>
</feature>
<keyword evidence="5" id="KW-1185">Reference proteome</keyword>
<sequence>MPAVMDDANGSVSRDIKDENNDTDDAMDEGKSTYKSYKKKYRKMRIKFDQKMHDCEDLHHQEAKALATAKRIAIENDRILDLLMDMNSSAQIPLDKRVDLSMTTPSDLSYPPLDADAAADADEIPAEDRPTKSLKTLVREVPHLGFSQAKDHSPSVVADMEPFAGEPHPPSFLTSDDIDDYLHDIDRRLHSDDLLPTLAPSARTGTSSLPETNPHYLSQTIAVKNPTSVYNWLRKHAPKTFLQDAENTATAGAGDEDTLEAPPTDGRRRRGGARGGGGEGSRGGRGSRGGKRASLAASRAEKAAERAAEKAALAAERAAAMREAADNWEAMQEDEDDDMAVSTPATGRGKRKRASTRGGDDDDGYRPKGSTSRPTKKKRKSEADGTPTVSKRGRKSEPRDRDD</sequence>